<dbReference type="KEGG" id="osn:115228686"/>
<protein>
    <submittedName>
        <fullName evidence="3">Serine palmitoyltransferase 1-like</fullName>
    </submittedName>
</protein>
<evidence type="ECO:0000313" key="3">
    <source>
        <dbReference type="RefSeq" id="XP_029655076.1"/>
    </source>
</evidence>
<dbReference type="Gene3D" id="3.40.640.10">
    <property type="entry name" value="Type I PLP-dependent aspartate aminotransferase-like (Major domain)"/>
    <property type="match status" value="1"/>
</dbReference>
<gene>
    <name evidence="3" type="primary">LOC115228686</name>
</gene>
<evidence type="ECO:0000313" key="2">
    <source>
        <dbReference type="Proteomes" id="UP000515154"/>
    </source>
</evidence>
<organism evidence="2 3">
    <name type="scientific">Octopus sinensis</name>
    <name type="common">East Asian common octopus</name>
    <dbReference type="NCBI Taxonomy" id="2607531"/>
    <lineage>
        <taxon>Eukaryota</taxon>
        <taxon>Metazoa</taxon>
        <taxon>Spiralia</taxon>
        <taxon>Lophotrochozoa</taxon>
        <taxon>Mollusca</taxon>
        <taxon>Cephalopoda</taxon>
        <taxon>Coleoidea</taxon>
        <taxon>Octopodiformes</taxon>
        <taxon>Octopoda</taxon>
        <taxon>Incirrata</taxon>
        <taxon>Octopodidae</taxon>
        <taxon>Octopus</taxon>
    </lineage>
</organism>
<dbReference type="RefSeq" id="XP_029655076.1">
    <property type="nucleotide sequence ID" value="XM_029799216.1"/>
</dbReference>
<dbReference type="GO" id="GO:0030170">
    <property type="term" value="F:pyridoxal phosphate binding"/>
    <property type="evidence" value="ECO:0007669"/>
    <property type="project" value="InterPro"/>
</dbReference>
<accession>A0A6P7U2A5</accession>
<sequence length="423" mass="48741">MNSSNVIKIRKYNPDYIKYGFICIDKDGFESQKCVVCMKILSHNSMKPTTLVRHLRTCHPHLIHKNKDYFISLRKMMKNQVLTRFIQTLPSDNSMLLASYMISLRIAKEKKPHNIAEKLILPCCKYIVRTLIGTHAENMISEIPLSNDTVHRRISEMSENIKCQCFFDEVNTVERKKLNEIDLKLIRTPFSVDPRLVDENIEEAFIDMINNSNAKDLYEKLALSRFWCEMCKHYPSEQAISILSECGVGSCGPRAFYGTLGKIPTQYIIECHLQLEEEFALFMGAEAAILYSYSCSVIISVLPSCIHSDDDVFLDESCSQWIAFGAKTSRGRIHFYRHHDWGHLEQLLAASLSPGKFIVAEGVNQKHMDIPDLPTLIRLKYRYKARIILDESYSIGVINQRGLTQLFECDVDHYIMTLTDFPN</sequence>
<dbReference type="InterPro" id="IPR015421">
    <property type="entry name" value="PyrdxlP-dep_Trfase_major"/>
</dbReference>
<dbReference type="InterPro" id="IPR004839">
    <property type="entry name" value="Aminotransferase_I/II_large"/>
</dbReference>
<reference evidence="3" key="1">
    <citation type="submission" date="2025-08" db="UniProtKB">
        <authorList>
            <consortium name="RefSeq"/>
        </authorList>
    </citation>
    <scope>IDENTIFICATION</scope>
</reference>
<dbReference type="SUPFAM" id="SSF53383">
    <property type="entry name" value="PLP-dependent transferases"/>
    <property type="match status" value="1"/>
</dbReference>
<dbReference type="PANTHER" id="PTHR45913:SF19">
    <property type="entry name" value="LOW QUALITY PROTEIN: ZINC FINGER BED DOMAIN-CONTAINING PROTEIN 5-LIKE"/>
    <property type="match status" value="1"/>
</dbReference>
<dbReference type="Pfam" id="PF00155">
    <property type="entry name" value="Aminotran_1_2"/>
    <property type="match status" value="1"/>
</dbReference>
<dbReference type="PANTHER" id="PTHR45913">
    <property type="entry name" value="EPM2A-INTERACTING PROTEIN 1"/>
    <property type="match status" value="1"/>
</dbReference>
<dbReference type="Proteomes" id="UP000515154">
    <property type="component" value="Unplaced"/>
</dbReference>
<evidence type="ECO:0000259" key="1">
    <source>
        <dbReference type="Pfam" id="PF00155"/>
    </source>
</evidence>
<dbReference type="AlphaFoldDB" id="A0A6P7U2A5"/>
<proteinExistence type="predicted"/>
<keyword evidence="2" id="KW-1185">Reference proteome</keyword>
<dbReference type="InterPro" id="IPR015424">
    <property type="entry name" value="PyrdxlP-dep_Trfase"/>
</dbReference>
<feature type="domain" description="Aminotransferase class I/classII large" evidence="1">
    <location>
        <begin position="270"/>
        <end position="403"/>
    </location>
</feature>
<name>A0A6P7U2A5_9MOLL</name>